<accession>A0A9P4TYB6</accession>
<name>A0A9P4TYB6_9PEZI</name>
<dbReference type="EMBL" id="MU007033">
    <property type="protein sequence ID" value="KAF2431269.1"/>
    <property type="molecule type" value="Genomic_DNA"/>
</dbReference>
<evidence type="ECO:0000313" key="3">
    <source>
        <dbReference type="Proteomes" id="UP000800235"/>
    </source>
</evidence>
<dbReference type="PANTHER" id="PTHR42085:SF2">
    <property type="entry name" value="F-BOX DOMAIN-CONTAINING PROTEIN"/>
    <property type="match status" value="1"/>
</dbReference>
<gene>
    <name evidence="2" type="ORF">EJ08DRAFT_194522</name>
</gene>
<dbReference type="AlphaFoldDB" id="A0A9P4TYB6"/>
<dbReference type="InterPro" id="IPR038883">
    <property type="entry name" value="AN11006-like"/>
</dbReference>
<reference evidence="2" key="1">
    <citation type="journal article" date="2020" name="Stud. Mycol.">
        <title>101 Dothideomycetes genomes: a test case for predicting lifestyles and emergence of pathogens.</title>
        <authorList>
            <person name="Haridas S."/>
            <person name="Albert R."/>
            <person name="Binder M."/>
            <person name="Bloem J."/>
            <person name="Labutti K."/>
            <person name="Salamov A."/>
            <person name="Andreopoulos B."/>
            <person name="Baker S."/>
            <person name="Barry K."/>
            <person name="Bills G."/>
            <person name="Bluhm B."/>
            <person name="Cannon C."/>
            <person name="Castanera R."/>
            <person name="Culley D."/>
            <person name="Daum C."/>
            <person name="Ezra D."/>
            <person name="Gonzalez J."/>
            <person name="Henrissat B."/>
            <person name="Kuo A."/>
            <person name="Liang C."/>
            <person name="Lipzen A."/>
            <person name="Lutzoni F."/>
            <person name="Magnuson J."/>
            <person name="Mondo S."/>
            <person name="Nolan M."/>
            <person name="Ohm R."/>
            <person name="Pangilinan J."/>
            <person name="Park H.-J."/>
            <person name="Ramirez L."/>
            <person name="Alfaro M."/>
            <person name="Sun H."/>
            <person name="Tritt A."/>
            <person name="Yoshinaga Y."/>
            <person name="Zwiers L.-H."/>
            <person name="Turgeon B."/>
            <person name="Goodwin S."/>
            <person name="Spatafora J."/>
            <person name="Crous P."/>
            <person name="Grigoriev I."/>
        </authorList>
    </citation>
    <scope>NUCLEOTIDE SEQUENCE</scope>
    <source>
        <strain evidence="2">CBS 130266</strain>
    </source>
</reference>
<organism evidence="2 3">
    <name type="scientific">Tothia fuscella</name>
    <dbReference type="NCBI Taxonomy" id="1048955"/>
    <lineage>
        <taxon>Eukaryota</taxon>
        <taxon>Fungi</taxon>
        <taxon>Dikarya</taxon>
        <taxon>Ascomycota</taxon>
        <taxon>Pezizomycotina</taxon>
        <taxon>Dothideomycetes</taxon>
        <taxon>Pleosporomycetidae</taxon>
        <taxon>Venturiales</taxon>
        <taxon>Cylindrosympodiaceae</taxon>
        <taxon>Tothia</taxon>
    </lineage>
</organism>
<proteinExistence type="predicted"/>
<comment type="caution">
    <text evidence="2">The sequence shown here is derived from an EMBL/GenBank/DDBJ whole genome shotgun (WGS) entry which is preliminary data.</text>
</comment>
<sequence length="304" mass="34834">MDSMKSQQKPQRPREAKRKPNAQDNTAQPSLDDGRTQAENLNKKHHKKKKYRKPKSSTEKQALVVPNQSRHTSKKANTVFPFLSLPREIRDQIYDQGLDFDGVDRAIEKCNDRFKNRRHRQNYQTTDLNKVFNVKTPTLLLLNHQIYEEAQQILQKKKLVLSSPPTATFKDTFIPLVGFWQFISPGTLEHVHAIDLTLSIGPIKPGPGNMIRWRGGENFKSEIYHATAWFSLLKRCVAAWMIRVEPGSLRITIAGSEHQEDAVYTIPGTQDKLSSLDRCLEHSLKSQDMNELIGFLTFASSIDE</sequence>
<keyword evidence="3" id="KW-1185">Reference proteome</keyword>
<feature type="compositionally biased region" description="Basic residues" evidence="1">
    <location>
        <begin position="43"/>
        <end position="55"/>
    </location>
</feature>
<feature type="region of interest" description="Disordered" evidence="1">
    <location>
        <begin position="1"/>
        <end position="71"/>
    </location>
</feature>
<protein>
    <submittedName>
        <fullName evidence="2">Uncharacterized protein</fullName>
    </submittedName>
</protein>
<dbReference type="Proteomes" id="UP000800235">
    <property type="component" value="Unassembled WGS sequence"/>
</dbReference>
<feature type="compositionally biased region" description="Polar residues" evidence="1">
    <location>
        <begin position="1"/>
        <end position="10"/>
    </location>
</feature>
<evidence type="ECO:0000313" key="2">
    <source>
        <dbReference type="EMBL" id="KAF2431269.1"/>
    </source>
</evidence>
<dbReference type="OrthoDB" id="3629888at2759"/>
<evidence type="ECO:0000256" key="1">
    <source>
        <dbReference type="SAM" id="MobiDB-lite"/>
    </source>
</evidence>
<dbReference type="PANTHER" id="PTHR42085">
    <property type="entry name" value="F-BOX DOMAIN-CONTAINING PROTEIN"/>
    <property type="match status" value="1"/>
</dbReference>